<evidence type="ECO:0000313" key="6">
    <source>
        <dbReference type="EMBL" id="VYS74541.1"/>
    </source>
</evidence>
<gene>
    <name evidence="6" type="primary">eccCa1_1</name>
    <name evidence="6" type="ORF">AOLFYP35_00145</name>
</gene>
<dbReference type="AlphaFoldDB" id="A0A6N2R338"/>
<dbReference type="Pfam" id="PF01580">
    <property type="entry name" value="FtsK_SpoIIIE"/>
    <property type="match status" value="1"/>
</dbReference>
<accession>A0A6N2R338</accession>
<organism evidence="6">
    <name type="scientific">Schaalia odontolytica</name>
    <dbReference type="NCBI Taxonomy" id="1660"/>
    <lineage>
        <taxon>Bacteria</taxon>
        <taxon>Bacillati</taxon>
        <taxon>Actinomycetota</taxon>
        <taxon>Actinomycetes</taxon>
        <taxon>Actinomycetales</taxon>
        <taxon>Actinomycetaceae</taxon>
        <taxon>Schaalia</taxon>
    </lineage>
</organism>
<feature type="binding site" evidence="3">
    <location>
        <begin position="393"/>
        <end position="400"/>
    </location>
    <ligand>
        <name>ATP</name>
        <dbReference type="ChEBI" id="CHEBI:30616"/>
    </ligand>
</feature>
<dbReference type="PROSITE" id="PS50901">
    <property type="entry name" value="FTSK"/>
    <property type="match status" value="1"/>
</dbReference>
<feature type="transmembrane region" description="Helical" evidence="4">
    <location>
        <begin position="155"/>
        <end position="175"/>
    </location>
</feature>
<keyword evidence="4" id="KW-0812">Transmembrane</keyword>
<keyword evidence="4" id="KW-1133">Transmembrane helix</keyword>
<proteinExistence type="predicted"/>
<protein>
    <submittedName>
        <fullName evidence="6">ESX-1 secretion system protein EccCa1</fullName>
    </submittedName>
</protein>
<name>A0A6N2R338_9ACTO</name>
<dbReference type="PANTHER" id="PTHR22683:SF1">
    <property type="entry name" value="TYPE VII SECRETION SYSTEM PROTEIN ESSC"/>
    <property type="match status" value="1"/>
</dbReference>
<keyword evidence="4" id="KW-0472">Membrane</keyword>
<feature type="domain" description="FtsK" evidence="5">
    <location>
        <begin position="375"/>
        <end position="567"/>
    </location>
</feature>
<sequence length="1033" mass="112693">MGDFPLAPALLQAALRSSWHFACVSGPNVGLVASPLGCARAFPAQIQIFTDHRGRERMSFLLDSEDAQIWIRPATFIPWRRLRSNRVYTPAKGMQVKVAGYSATDYYQLRQRPRDLSFPSSSRDSRRLPAMSFIGIVPLLLFMVIRMLIMGVYGGMSLLLIALPLISMSILGIVVMKRRKPRHRIDAAGLALLLEAAAPSSSESSSLLIYPNQIGRGKAQEVSRTGGETYLGFVGPEAKLSALWCAAQLAAQLGGARVAEGTDELIDIGRQKSLSPGSTNSGPCRIRIRLHAPGEDESGDESIHLAWAPHFSELPTWCHTVIPASRTPVSSTWWKMLGRDALFGSIPEHVDFDELPFEVSDHDDGLRTPIGKDSSGIVDIDLVKHGPHALIAGTTGSGKSEALRTWLLGLCASYSPSRLRLVLVDYKGGSALTPLTALPHTETVLTDLDLGHSSRALRGLASCIATREAQFAQYAVKDLSQWHERFLQECAPPPPPRILIVIDEFQVLADLHPETLETFSRLAAQGRSLGLHLIYATQHPGASINAHMRANTELRIALRSISDSASHSVIGSAEAAHLPRIPGRALLGSGKPVQFAYCANIEQTIASISKRQSDSIGTPLWCPSLPSQLTRRDLDQLCSSEGGIPIGLIDGIENGAHQCLRWQHGNIMMSGSGSSTSKLALLARSCATTLSDSLGFPLCGVSIDSGTPHSSATSANYLIRDIVDFGVLCEDLCHRAPCVIWLEDIEGTLHMLEDCLGVLRAHDLWSQFARSCDGVNIVLIASDVSGRFTSRTLFGSYEHIWYEIPNPQIAETCPAIRGAECTDSPAQLWSSAHKSLLCLCSDSVKPSLPLSIQSWNQILHDCQGQLDTAAPHRLNSCSSLPSATLNASALDQQRPHFPITPATSRSRVASLTKTSSDMRIHSYIIRYGAQLKRFLFSENNCTFIGEENSVLIDALRAINAGCIIHHLEHSQWMRALENRTELLLFANPPKEALRFIAQNCQNFPSSLYAHSWNSYSGVIVHRGTAGRFVLTFK</sequence>
<keyword evidence="1 3" id="KW-0547">Nucleotide-binding</keyword>
<dbReference type="InterPro" id="IPR027417">
    <property type="entry name" value="P-loop_NTPase"/>
</dbReference>
<dbReference type="EMBL" id="CACRSM010000001">
    <property type="protein sequence ID" value="VYS74541.1"/>
    <property type="molecule type" value="Genomic_DNA"/>
</dbReference>
<evidence type="ECO:0000256" key="1">
    <source>
        <dbReference type="ARBA" id="ARBA00022741"/>
    </source>
</evidence>
<keyword evidence="2 3" id="KW-0067">ATP-binding</keyword>
<evidence type="ECO:0000259" key="5">
    <source>
        <dbReference type="PROSITE" id="PS50901"/>
    </source>
</evidence>
<dbReference type="SUPFAM" id="SSF52540">
    <property type="entry name" value="P-loop containing nucleoside triphosphate hydrolases"/>
    <property type="match status" value="1"/>
</dbReference>
<dbReference type="InterPro" id="IPR050206">
    <property type="entry name" value="FtsK/SpoIIIE/SftA"/>
</dbReference>
<evidence type="ECO:0000256" key="3">
    <source>
        <dbReference type="PROSITE-ProRule" id="PRU00289"/>
    </source>
</evidence>
<dbReference type="GO" id="GO:0005524">
    <property type="term" value="F:ATP binding"/>
    <property type="evidence" value="ECO:0007669"/>
    <property type="project" value="UniProtKB-UniRule"/>
</dbReference>
<dbReference type="CDD" id="cd01127">
    <property type="entry name" value="TrwB_TraG_TraD_VirD4"/>
    <property type="match status" value="1"/>
</dbReference>
<reference evidence="6" key="1">
    <citation type="submission" date="2019-11" db="EMBL/GenBank/DDBJ databases">
        <authorList>
            <person name="Feng L."/>
        </authorList>
    </citation>
    <scope>NUCLEOTIDE SEQUENCE</scope>
    <source>
        <strain evidence="6">AodontolyticusLFYP35</strain>
    </source>
</reference>
<evidence type="ECO:0000256" key="2">
    <source>
        <dbReference type="ARBA" id="ARBA00022840"/>
    </source>
</evidence>
<feature type="transmembrane region" description="Helical" evidence="4">
    <location>
        <begin position="128"/>
        <end position="149"/>
    </location>
</feature>
<evidence type="ECO:0000256" key="4">
    <source>
        <dbReference type="SAM" id="Phobius"/>
    </source>
</evidence>
<dbReference type="PANTHER" id="PTHR22683">
    <property type="entry name" value="SPORULATION PROTEIN RELATED"/>
    <property type="match status" value="1"/>
</dbReference>
<dbReference type="InterPro" id="IPR002543">
    <property type="entry name" value="FtsK_dom"/>
</dbReference>
<dbReference type="Gene3D" id="3.40.50.300">
    <property type="entry name" value="P-loop containing nucleotide triphosphate hydrolases"/>
    <property type="match status" value="1"/>
</dbReference>
<dbReference type="GO" id="GO:0003677">
    <property type="term" value="F:DNA binding"/>
    <property type="evidence" value="ECO:0007669"/>
    <property type="project" value="InterPro"/>
</dbReference>